<dbReference type="GO" id="GO:0015386">
    <property type="term" value="F:potassium:proton antiporter activity"/>
    <property type="evidence" value="ECO:0007669"/>
    <property type="project" value="TreeGrafter"/>
</dbReference>
<dbReference type="PANTHER" id="PTHR10110:SF86">
    <property type="entry name" value="SODIUM_HYDROGEN EXCHANGER 7"/>
    <property type="match status" value="1"/>
</dbReference>
<keyword evidence="3 10" id="KW-1003">Cell membrane</keyword>
<dbReference type="EMBL" id="CAKJVE010000004">
    <property type="protein sequence ID" value="CAG9707471.1"/>
    <property type="molecule type" value="Genomic_DNA"/>
</dbReference>
<keyword evidence="2 10" id="KW-0813">Transport</keyword>
<keyword evidence="4 10" id="KW-0812">Transmembrane</keyword>
<keyword evidence="5 10" id="KW-1133">Transmembrane helix</keyword>
<feature type="transmembrane region" description="Helical" evidence="10">
    <location>
        <begin position="82"/>
        <end position="101"/>
    </location>
</feature>
<evidence type="ECO:0000256" key="8">
    <source>
        <dbReference type="ARBA" id="ARBA00023136"/>
    </source>
</evidence>
<evidence type="ECO:0000256" key="9">
    <source>
        <dbReference type="ARBA" id="ARBA00023201"/>
    </source>
</evidence>
<evidence type="ECO:0000256" key="1">
    <source>
        <dbReference type="ARBA" id="ARBA00004651"/>
    </source>
</evidence>
<evidence type="ECO:0000256" key="3">
    <source>
        <dbReference type="ARBA" id="ARBA00022475"/>
    </source>
</evidence>
<comment type="similarity">
    <text evidence="10">Belongs to the monovalent cation:proton antiporter 1 (CPA1) transporter (TC 2.A.36) family.</text>
</comment>
<evidence type="ECO:0000259" key="11">
    <source>
        <dbReference type="Pfam" id="PF00999"/>
    </source>
</evidence>
<evidence type="ECO:0000256" key="7">
    <source>
        <dbReference type="ARBA" id="ARBA00023065"/>
    </source>
</evidence>
<evidence type="ECO:0000256" key="2">
    <source>
        <dbReference type="ARBA" id="ARBA00022448"/>
    </source>
</evidence>
<dbReference type="GO" id="GO:0098719">
    <property type="term" value="P:sodium ion import across plasma membrane"/>
    <property type="evidence" value="ECO:0007669"/>
    <property type="project" value="TreeGrafter"/>
</dbReference>
<evidence type="ECO:0000313" key="12">
    <source>
        <dbReference type="EMBL" id="CAG9707471.1"/>
    </source>
</evidence>
<feature type="transmembrane region" description="Helical" evidence="10">
    <location>
        <begin position="107"/>
        <end position="128"/>
    </location>
</feature>
<keyword evidence="6 10" id="KW-0915">Sodium</keyword>
<dbReference type="NCBIfam" id="TIGR00831">
    <property type="entry name" value="a_cpa1"/>
    <property type="match status" value="1"/>
</dbReference>
<evidence type="ECO:0000256" key="6">
    <source>
        <dbReference type="ARBA" id="ARBA00023053"/>
    </source>
</evidence>
<sequence>MFNYILVLLLSILFSNIISRFIPKLSVPIIQILMGAIIAILHPQFIIELDPHIFLVVFIAPLLFYDGKNSDKRSLWNQRKDIILMALALVFITVILVGFLINKLSPSISLAAAFALAAALSPTDYVAVSALSKKISLPKKVIHLIEGEGLLNDASGIVSFKFALAAALTGTFSIFDATANFVLVAIGGIIVGFILEQILIYFEIFIRNLGMEDITIELFLQILTPYIIYVISEEIFKVSGILAVVVAGMVYSLSNKRLKSKNPKLNEASENIWSVFVYMLNGLVFIMVGLQLPEIIKVAYYESTINTMKAIVDVLIITLALHIIRFLWVYLIFKFGNKNLTKEQKKVNLRSAFLSALSGVRGAVTLATILSIPLFLENGDKFPERNLILFLAVGVILLTLCIATFILPMFAKKDPKEELDNLRILKSSQVKVWENTINKLKLENYDKKYIDLTVAEYNHKINELLNGTSDYNNWNVVNKEEKKLRVLCYKKEIENTRKLLEEEKIDEQAAYSYEMLVRNKIKLVSSRENILLRVKEAIRIVSIIIFNIRRINLILKELKAQKNSVKRLKIDALRSLHIINAEYIIDYLKKNMTIENEQYVKNTILYYQRLILVANKPILKKINKAEKKRVEFKALQLEREVIQALFETGDITWNVASTLRKNLNYIESDILD</sequence>
<dbReference type="PANTHER" id="PTHR10110">
    <property type="entry name" value="SODIUM/HYDROGEN EXCHANGER"/>
    <property type="match status" value="1"/>
</dbReference>
<reference evidence="13 14" key="1">
    <citation type="submission" date="2018-06" db="EMBL/GenBank/DDBJ databases">
        <authorList>
            <consortium name="IHU Genomes"/>
        </authorList>
    </citation>
    <scope>NUCLEOTIDE SEQUENCE [LARGE SCALE GENOMIC DNA]</scope>
    <source>
        <strain evidence="13 14">NEC25</strain>
    </source>
</reference>
<dbReference type="EMBL" id="UWJD01000002">
    <property type="protein sequence ID" value="VCT84693.1"/>
    <property type="molecule type" value="Genomic_DNA"/>
</dbReference>
<dbReference type="Proteomes" id="UP000789738">
    <property type="component" value="Unassembled WGS sequence"/>
</dbReference>
<protein>
    <submittedName>
        <fullName evidence="12">Cation/proton antiporter</fullName>
    </submittedName>
    <submittedName>
        <fullName evidence="13">Sodium, potassium, lithium and rubidium/H(+) antiporter</fullName>
    </submittedName>
</protein>
<feature type="transmembrane region" description="Helical" evidence="10">
    <location>
        <begin position="312"/>
        <end position="333"/>
    </location>
</feature>
<feature type="transmembrane region" description="Helical" evidence="10">
    <location>
        <begin position="353"/>
        <end position="376"/>
    </location>
</feature>
<dbReference type="Gene3D" id="6.10.140.1330">
    <property type="match status" value="1"/>
</dbReference>
<comment type="caution">
    <text evidence="10">Lacks conserved residue(s) required for the propagation of feature annotation.</text>
</comment>
<feature type="transmembrane region" description="Helical" evidence="10">
    <location>
        <begin position="238"/>
        <end position="254"/>
    </location>
</feature>
<keyword evidence="8 10" id="KW-0472">Membrane</keyword>
<dbReference type="InterPro" id="IPR006153">
    <property type="entry name" value="Cation/H_exchanger_TM"/>
</dbReference>
<feature type="domain" description="Cation/H+ exchanger transmembrane" evidence="11">
    <location>
        <begin position="10"/>
        <end position="412"/>
    </location>
</feature>
<evidence type="ECO:0000313" key="14">
    <source>
        <dbReference type="Proteomes" id="UP000431451"/>
    </source>
</evidence>
<dbReference type="GO" id="GO:0051453">
    <property type="term" value="P:regulation of intracellular pH"/>
    <property type="evidence" value="ECO:0007669"/>
    <property type="project" value="TreeGrafter"/>
</dbReference>
<dbReference type="InterPro" id="IPR004705">
    <property type="entry name" value="Cation/H_exchanger_CPA1_bac"/>
</dbReference>
<keyword evidence="7 10" id="KW-0406">Ion transport</keyword>
<name>A0A650MI47_9CLOT</name>
<evidence type="ECO:0000313" key="13">
    <source>
        <dbReference type="EMBL" id="VCT84693.1"/>
    </source>
</evidence>
<dbReference type="AlphaFoldDB" id="A0A650MI47"/>
<organism evidence="13 14">
    <name type="scientific">Clostridium neonatale</name>
    <dbReference type="NCBI Taxonomy" id="137838"/>
    <lineage>
        <taxon>Bacteria</taxon>
        <taxon>Bacillati</taxon>
        <taxon>Bacillota</taxon>
        <taxon>Clostridia</taxon>
        <taxon>Eubacteriales</taxon>
        <taxon>Clostridiaceae</taxon>
        <taxon>Clostridium</taxon>
    </lineage>
</organism>
<accession>A0A650MI47</accession>
<dbReference type="InterPro" id="IPR018422">
    <property type="entry name" value="Cation/H_exchanger_CPA1"/>
</dbReference>
<evidence type="ECO:0000256" key="10">
    <source>
        <dbReference type="RuleBase" id="RU366002"/>
    </source>
</evidence>
<feature type="transmembrane region" description="Helical" evidence="10">
    <location>
        <begin position="275"/>
        <end position="292"/>
    </location>
</feature>
<gene>
    <name evidence="13" type="primary">nhaK</name>
    <name evidence="12" type="ORF">CNEO_43043</name>
    <name evidence="13" type="ORF">CNEONATNEC25_02293</name>
</gene>
<dbReference type="GO" id="GO:0005886">
    <property type="term" value="C:plasma membrane"/>
    <property type="evidence" value="ECO:0007669"/>
    <property type="project" value="UniProtKB-SubCell"/>
</dbReference>
<dbReference type="Proteomes" id="UP000431451">
    <property type="component" value="Unassembled WGS sequence"/>
</dbReference>
<feature type="transmembrane region" description="Helical" evidence="10">
    <location>
        <begin position="181"/>
        <end position="202"/>
    </location>
</feature>
<evidence type="ECO:0000256" key="4">
    <source>
        <dbReference type="ARBA" id="ARBA00022692"/>
    </source>
</evidence>
<dbReference type="GeneID" id="68877669"/>
<reference evidence="12" key="2">
    <citation type="submission" date="2021-10" db="EMBL/GenBank/DDBJ databases">
        <authorList>
            <person name="Mesa V."/>
        </authorList>
    </citation>
    <scope>NUCLEOTIDE SEQUENCE</scope>
    <source>
        <strain evidence="12">CC3_PB</strain>
    </source>
</reference>
<dbReference type="GO" id="GO:0015385">
    <property type="term" value="F:sodium:proton antiporter activity"/>
    <property type="evidence" value="ECO:0007669"/>
    <property type="project" value="InterPro"/>
</dbReference>
<keyword evidence="10" id="KW-0050">Antiport</keyword>
<feature type="transmembrane region" description="Helical" evidence="10">
    <location>
        <begin position="214"/>
        <end position="232"/>
    </location>
</feature>
<feature type="transmembrane region" description="Helical" evidence="10">
    <location>
        <begin position="388"/>
        <end position="411"/>
    </location>
</feature>
<evidence type="ECO:0000256" key="5">
    <source>
        <dbReference type="ARBA" id="ARBA00022989"/>
    </source>
</evidence>
<dbReference type="RefSeq" id="WP_125148130.1">
    <property type="nucleotide sequence ID" value="NZ_CAKJVD010000040.1"/>
</dbReference>
<feature type="transmembrane region" description="Helical" evidence="10">
    <location>
        <begin position="29"/>
        <end position="62"/>
    </location>
</feature>
<comment type="subcellular location">
    <subcellularLocation>
        <location evidence="1 10">Cell membrane</location>
        <topology evidence="1 10">Multi-pass membrane protein</topology>
    </subcellularLocation>
</comment>
<proteinExistence type="inferred from homology"/>
<comment type="function">
    <text evidence="10">Na(+)/H(+) antiporter that extrudes sodium in exchange for external protons.</text>
</comment>
<dbReference type="Pfam" id="PF00999">
    <property type="entry name" value="Na_H_Exchanger"/>
    <property type="match status" value="1"/>
</dbReference>
<keyword evidence="9 10" id="KW-0739">Sodium transport</keyword>